<feature type="chain" id="PRO_5040795519" evidence="2">
    <location>
        <begin position="19"/>
        <end position="435"/>
    </location>
</feature>
<evidence type="ECO:0000256" key="1">
    <source>
        <dbReference type="SAM" id="Coils"/>
    </source>
</evidence>
<proteinExistence type="predicted"/>
<dbReference type="AlphaFoldDB" id="A0A9W3SJY8"/>
<protein>
    <submittedName>
        <fullName evidence="3">Hemolysin BL lytic component L2</fullName>
    </submittedName>
</protein>
<keyword evidence="2" id="KW-0732">Signal</keyword>
<dbReference type="SUPFAM" id="SSF58100">
    <property type="entry name" value="Bacterial hemolysins"/>
    <property type="match status" value="1"/>
</dbReference>
<organism evidence="3 4">
    <name type="scientific">Bacillus thuringiensis</name>
    <dbReference type="NCBI Taxonomy" id="1428"/>
    <lineage>
        <taxon>Bacteria</taxon>
        <taxon>Bacillati</taxon>
        <taxon>Bacillota</taxon>
        <taxon>Bacilli</taxon>
        <taxon>Bacillales</taxon>
        <taxon>Bacillaceae</taxon>
        <taxon>Bacillus</taxon>
        <taxon>Bacillus cereus group</taxon>
    </lineage>
</organism>
<dbReference type="EMBL" id="CP015355">
    <property type="protein sequence ID" value="ANS52240.1"/>
    <property type="molecule type" value="Genomic_DNA"/>
</dbReference>
<evidence type="ECO:0000313" key="3">
    <source>
        <dbReference type="EMBL" id="ANS52240.1"/>
    </source>
</evidence>
<evidence type="ECO:0000313" key="4">
    <source>
        <dbReference type="Proteomes" id="UP000092743"/>
    </source>
</evidence>
<dbReference type="InterPro" id="IPR008414">
    <property type="entry name" value="HBL"/>
</dbReference>
<gene>
    <name evidence="3" type="ORF">BT246_69490</name>
</gene>
<dbReference type="GO" id="GO:0016020">
    <property type="term" value="C:membrane"/>
    <property type="evidence" value="ECO:0007669"/>
    <property type="project" value="InterPro"/>
</dbReference>
<dbReference type="PANTHER" id="PTHR38443">
    <property type="match status" value="1"/>
</dbReference>
<evidence type="ECO:0000256" key="2">
    <source>
        <dbReference type="SAM" id="SignalP"/>
    </source>
</evidence>
<sequence>MKKKIVTCIMLTSIVTGGAIPLHVLTNPVVHAESIEEVDISSSLRKLGALSVLTQMFVDQALKCPSVNVIEIPTLNSSQQDVKTAMKEWENELYPKEMQLGARSKAFIYKLDSYYPQLKDSVSNDTDQQGFLDRLETLQTAVTSNQSKIQNYINELEEFQSDLSKSTIKLDKDVETGQKLLGENGKIDKLKKDIADARASINNDLQQIALVPGALNESGLKLFKEIYITVKDIIDPVADAAMAAINKGKEIEKSILEAEAKAEKEAKEAHKSESEIAEAKRKAREEIEKNKKAELAAAAEGNLKDYDLVKAIDLDRIEKMYKEFGQLNTLTIEQRNALDDLSVQNQKIYEATKHLTIAEVQQTKMLLIQNDVHEFAKDIDKELTYLKNYKKDWSLIGNSIQQLSDSTTAKDKTAKLKRVKDLCKQLQEQVERFNN</sequence>
<dbReference type="PANTHER" id="PTHR38443:SF2">
    <property type="entry name" value="NON-HEMOLYTIC ENTEROTOXIN LYTIC COMPONENT L1"/>
    <property type="match status" value="1"/>
</dbReference>
<dbReference type="InterPro" id="IPR052785">
    <property type="entry name" value="Enterotoxin_cmpnt"/>
</dbReference>
<feature type="coiled-coil region" evidence="1">
    <location>
        <begin position="253"/>
        <end position="296"/>
    </location>
</feature>
<dbReference type="Gene3D" id="1.20.1170.10">
    <property type="match status" value="2"/>
</dbReference>
<reference evidence="3 4" key="1">
    <citation type="submission" date="2016-04" db="EMBL/GenBank/DDBJ databases">
        <title>High quality genome of the nematocidal Bacillus thuringiensis MYBT18246.</title>
        <authorList>
            <person name="Hollensteiner J."/>
            <person name="Poehlein A."/>
            <person name="Sproeer C."/>
            <person name="Bunk B."/>
            <person name="Rosenstiel P."/>
            <person name="Schulenburg H."/>
            <person name="Liesegang H."/>
        </authorList>
    </citation>
    <scope>NUCLEOTIDE SEQUENCE [LARGE SCALE GENOMIC DNA]</scope>
    <source>
        <strain evidence="3 4">MYBT18246</strain>
        <plasmid evidence="3 4">p109822</plasmid>
    </source>
</reference>
<feature type="coiled-coil region" evidence="1">
    <location>
        <begin position="149"/>
        <end position="207"/>
    </location>
</feature>
<name>A0A9W3SJY8_BACTU</name>
<dbReference type="Proteomes" id="UP000092743">
    <property type="component" value="Plasmid p109822"/>
</dbReference>
<dbReference type="Pfam" id="PF05791">
    <property type="entry name" value="Bacillus_HBL"/>
    <property type="match status" value="1"/>
</dbReference>
<dbReference type="RefSeq" id="WP_065486923.1">
    <property type="nucleotide sequence ID" value="NZ_CP015355.1"/>
</dbReference>
<feature type="signal peptide" evidence="2">
    <location>
        <begin position="1"/>
        <end position="18"/>
    </location>
</feature>
<geneLocation type="plasmid" evidence="3 4">
    <name>p109822</name>
</geneLocation>
<accession>A0A9W3SJY8</accession>
<keyword evidence="1" id="KW-0175">Coiled coil</keyword>
<keyword evidence="3" id="KW-0614">Plasmid</keyword>